<dbReference type="InterPro" id="IPR000073">
    <property type="entry name" value="AB_hydrolase_1"/>
</dbReference>
<evidence type="ECO:0000259" key="3">
    <source>
        <dbReference type="Pfam" id="PF00561"/>
    </source>
</evidence>
<feature type="signal peptide" evidence="2">
    <location>
        <begin position="1"/>
        <end position="25"/>
    </location>
</feature>
<dbReference type="RefSeq" id="WP_172646834.1">
    <property type="nucleotide sequence ID" value="NZ_JAFICZ010000001.1"/>
</dbReference>
<evidence type="ECO:0000313" key="5">
    <source>
        <dbReference type="Proteomes" id="UP000673383"/>
    </source>
</evidence>
<dbReference type="PIRSF" id="PIRSF000443">
    <property type="entry name" value="Homoser_Ac_trans"/>
    <property type="match status" value="1"/>
</dbReference>
<dbReference type="AlphaFoldDB" id="A0A8I1Y693"/>
<keyword evidence="4" id="KW-0012">Acyltransferase</keyword>
<keyword evidence="1 4" id="KW-0808">Transferase</keyword>
<organism evidence="4 5">
    <name type="scientific">Bradyrhizobium elkanii</name>
    <dbReference type="NCBI Taxonomy" id="29448"/>
    <lineage>
        <taxon>Bacteria</taxon>
        <taxon>Pseudomonadati</taxon>
        <taxon>Pseudomonadota</taxon>
        <taxon>Alphaproteobacteria</taxon>
        <taxon>Hyphomicrobiales</taxon>
        <taxon>Nitrobacteraceae</taxon>
        <taxon>Bradyrhizobium</taxon>
    </lineage>
</organism>
<evidence type="ECO:0000256" key="2">
    <source>
        <dbReference type="SAM" id="SignalP"/>
    </source>
</evidence>
<dbReference type="PANTHER" id="PTHR32268:SF11">
    <property type="entry name" value="HOMOSERINE O-ACETYLTRANSFERASE"/>
    <property type="match status" value="1"/>
</dbReference>
<dbReference type="EC" id="2.3.1.31" evidence="4"/>
<dbReference type="InterPro" id="IPR029058">
    <property type="entry name" value="AB_hydrolase_fold"/>
</dbReference>
<dbReference type="GO" id="GO:0009086">
    <property type="term" value="P:methionine biosynthetic process"/>
    <property type="evidence" value="ECO:0007669"/>
    <property type="project" value="TreeGrafter"/>
</dbReference>
<dbReference type="SUPFAM" id="SSF53474">
    <property type="entry name" value="alpha/beta-Hydrolases"/>
    <property type="match status" value="1"/>
</dbReference>
<feature type="chain" id="PRO_5034272110" evidence="2">
    <location>
        <begin position="26"/>
        <end position="373"/>
    </location>
</feature>
<evidence type="ECO:0000313" key="4">
    <source>
        <dbReference type="EMBL" id="MBP1293987.1"/>
    </source>
</evidence>
<protein>
    <submittedName>
        <fullName evidence="4">Homoserine O-acetyltransferase</fullName>
        <ecNumber evidence="4">2.3.1.31</ecNumber>
    </submittedName>
</protein>
<dbReference type="InterPro" id="IPR008220">
    <property type="entry name" value="HAT_MetX-like"/>
</dbReference>
<dbReference type="PROSITE" id="PS51257">
    <property type="entry name" value="PROKAR_LIPOPROTEIN"/>
    <property type="match status" value="1"/>
</dbReference>
<sequence>MRRITHFFAAILSLLACPAIPPAFAHTPQQPAHQLYNEGDLKLESGEAIKDFSISYVTHGTLNAKKSNAILMVTAISGNHHRLDFMIGPGKALDPDKYFIVCTDAIGNGLTTSPSNSKVQPRMQFPKFAIRDMVESQYRLMKEKLGIDHVVAVVGPSMGGMQALQWGVSHPDFMDALVAMVPLAKTPAWSVAVMEASRKAIMNDPAWKDGNYEAPPEKGLKLFRDIVALLAARTPDMYAAQFKSGPDVLPWMAEQETALWKLFDANDWIYQSWAYDRHDVGTTAGFGGDTAKALGSIKAKTLILTGTKDLLNPEFEPNQMGQNIAGVTIKTISPGTVTGHASAGGFFPADVEFLNRETGVFLDGVTDGGKKLN</sequence>
<comment type="caution">
    <text evidence="4">The sequence shown here is derived from an EMBL/GenBank/DDBJ whole genome shotgun (WGS) entry which is preliminary data.</text>
</comment>
<dbReference type="PANTHER" id="PTHR32268">
    <property type="entry name" value="HOMOSERINE O-ACETYLTRANSFERASE"/>
    <property type="match status" value="1"/>
</dbReference>
<proteinExistence type="predicted"/>
<keyword evidence="2" id="KW-0732">Signal</keyword>
<dbReference type="Pfam" id="PF00561">
    <property type="entry name" value="Abhydrolase_1"/>
    <property type="match status" value="1"/>
</dbReference>
<accession>A0A8I1Y693</accession>
<dbReference type="GO" id="GO:0004414">
    <property type="term" value="F:homoserine O-acetyltransferase activity"/>
    <property type="evidence" value="ECO:0007669"/>
    <property type="project" value="UniProtKB-EC"/>
</dbReference>
<dbReference type="EMBL" id="JAFICZ010000001">
    <property type="protein sequence ID" value="MBP1293987.1"/>
    <property type="molecule type" value="Genomic_DNA"/>
</dbReference>
<gene>
    <name evidence="4" type="ORF">JOH49_003740</name>
</gene>
<feature type="domain" description="AB hydrolase-1" evidence="3">
    <location>
        <begin position="69"/>
        <end position="326"/>
    </location>
</feature>
<name>A0A8I1Y693_BRAEL</name>
<dbReference type="Gene3D" id="3.40.50.1820">
    <property type="entry name" value="alpha/beta hydrolase"/>
    <property type="match status" value="1"/>
</dbReference>
<reference evidence="4" key="1">
    <citation type="submission" date="2021-02" db="EMBL/GenBank/DDBJ databases">
        <title>Genomic Encyclopedia of Type Strains, Phase IV (KMG-V): Genome sequencing to study the core and pangenomes of soil and plant-associated prokaryotes.</title>
        <authorList>
            <person name="Whitman W."/>
        </authorList>
    </citation>
    <scope>NUCLEOTIDE SEQUENCE</scope>
    <source>
        <strain evidence="4">USDA 406</strain>
    </source>
</reference>
<dbReference type="Proteomes" id="UP000673383">
    <property type="component" value="Unassembled WGS sequence"/>
</dbReference>
<evidence type="ECO:0000256" key="1">
    <source>
        <dbReference type="ARBA" id="ARBA00022679"/>
    </source>
</evidence>
<dbReference type="GO" id="GO:0009092">
    <property type="term" value="P:homoserine metabolic process"/>
    <property type="evidence" value="ECO:0007669"/>
    <property type="project" value="TreeGrafter"/>
</dbReference>